<keyword evidence="2" id="KW-0472">Membrane</keyword>
<protein>
    <submittedName>
        <fullName evidence="3">Uncharacterized protein</fullName>
    </submittedName>
</protein>
<keyword evidence="4" id="KW-1185">Reference proteome</keyword>
<feature type="transmembrane region" description="Helical" evidence="2">
    <location>
        <begin position="129"/>
        <end position="148"/>
    </location>
</feature>
<evidence type="ECO:0000256" key="1">
    <source>
        <dbReference type="SAM" id="MobiDB-lite"/>
    </source>
</evidence>
<comment type="caution">
    <text evidence="3">The sequence shown here is derived from an EMBL/GenBank/DDBJ whole genome shotgun (WGS) entry which is preliminary data.</text>
</comment>
<reference evidence="3" key="1">
    <citation type="journal article" date="2014" name="Int. J. Syst. Evol. Microbiol.">
        <title>Complete genome sequence of Corynebacterium casei LMG S-19264T (=DSM 44701T), isolated from a smear-ripened cheese.</title>
        <authorList>
            <consortium name="US DOE Joint Genome Institute (JGI-PGF)"/>
            <person name="Walter F."/>
            <person name="Albersmeier A."/>
            <person name="Kalinowski J."/>
            <person name="Ruckert C."/>
        </authorList>
    </citation>
    <scope>NUCLEOTIDE SEQUENCE</scope>
    <source>
        <strain evidence="3">CGMCC 4.7430</strain>
    </source>
</reference>
<feature type="region of interest" description="Disordered" evidence="1">
    <location>
        <begin position="158"/>
        <end position="179"/>
    </location>
</feature>
<reference evidence="3" key="2">
    <citation type="submission" date="2020-09" db="EMBL/GenBank/DDBJ databases">
        <authorList>
            <person name="Sun Q."/>
            <person name="Zhou Y."/>
        </authorList>
    </citation>
    <scope>NUCLEOTIDE SEQUENCE</scope>
    <source>
        <strain evidence="3">CGMCC 4.7430</strain>
    </source>
</reference>
<evidence type="ECO:0000256" key="2">
    <source>
        <dbReference type="SAM" id="Phobius"/>
    </source>
</evidence>
<proteinExistence type="predicted"/>
<dbReference type="Pfam" id="PF19853">
    <property type="entry name" value="DUF6328"/>
    <property type="match status" value="1"/>
</dbReference>
<dbReference type="AlphaFoldDB" id="A0A918E6E0"/>
<sequence length="179" mass="19922">MGVTEVPQSSRETDKERADRNFTELLQSARVAVTGVQVLFAFLLTVPFTQRFVNLREFDRWLFYVALVSAAIASICYIAPANQHRMLFRQGLKEKLVRRSNYYGIIGALALALSMTAATMLVVDFLFQSALAWATAGGLALLVAWVWFGQPAVNRFGRSDEAPTTEQEEGRREGADPAD</sequence>
<keyword evidence="2" id="KW-1133">Transmembrane helix</keyword>
<dbReference type="InterPro" id="IPR046291">
    <property type="entry name" value="DUF6328"/>
</dbReference>
<gene>
    <name evidence="3" type="ORF">GCM10012278_31810</name>
</gene>
<dbReference type="Proteomes" id="UP000660745">
    <property type="component" value="Unassembled WGS sequence"/>
</dbReference>
<accession>A0A918E6E0</accession>
<evidence type="ECO:0000313" key="4">
    <source>
        <dbReference type="Proteomes" id="UP000660745"/>
    </source>
</evidence>
<keyword evidence="2" id="KW-0812">Transmembrane</keyword>
<feature type="compositionally biased region" description="Basic and acidic residues" evidence="1">
    <location>
        <begin position="168"/>
        <end position="179"/>
    </location>
</feature>
<dbReference type="EMBL" id="BMNK01000004">
    <property type="protein sequence ID" value="GGP06754.1"/>
    <property type="molecule type" value="Genomic_DNA"/>
</dbReference>
<feature type="transmembrane region" description="Helical" evidence="2">
    <location>
        <begin position="61"/>
        <end position="81"/>
    </location>
</feature>
<organism evidence="3 4">
    <name type="scientific">Nonomuraea glycinis</name>
    <dbReference type="NCBI Taxonomy" id="2047744"/>
    <lineage>
        <taxon>Bacteria</taxon>
        <taxon>Bacillati</taxon>
        <taxon>Actinomycetota</taxon>
        <taxon>Actinomycetes</taxon>
        <taxon>Streptosporangiales</taxon>
        <taxon>Streptosporangiaceae</taxon>
        <taxon>Nonomuraea</taxon>
    </lineage>
</organism>
<evidence type="ECO:0000313" key="3">
    <source>
        <dbReference type="EMBL" id="GGP06754.1"/>
    </source>
</evidence>
<feature type="transmembrane region" description="Helical" evidence="2">
    <location>
        <begin position="102"/>
        <end position="123"/>
    </location>
</feature>
<name>A0A918E6E0_9ACTN</name>
<feature type="transmembrane region" description="Helical" evidence="2">
    <location>
        <begin position="29"/>
        <end position="49"/>
    </location>
</feature>